<evidence type="ECO:0000313" key="2">
    <source>
        <dbReference type="EMBL" id="OEH80679.1"/>
    </source>
</evidence>
<evidence type="ECO:0000256" key="1">
    <source>
        <dbReference type="SAM" id="MobiDB-lite"/>
    </source>
</evidence>
<feature type="region of interest" description="Disordered" evidence="1">
    <location>
        <begin position="1"/>
        <end position="34"/>
    </location>
</feature>
<protein>
    <submittedName>
        <fullName evidence="2">Uncharacterized protein</fullName>
    </submittedName>
</protein>
<gene>
    <name evidence="2" type="ORF">cyc_05476</name>
</gene>
<organism evidence="2 3">
    <name type="scientific">Cyclospora cayetanensis</name>
    <dbReference type="NCBI Taxonomy" id="88456"/>
    <lineage>
        <taxon>Eukaryota</taxon>
        <taxon>Sar</taxon>
        <taxon>Alveolata</taxon>
        <taxon>Apicomplexa</taxon>
        <taxon>Conoidasida</taxon>
        <taxon>Coccidia</taxon>
        <taxon>Eucoccidiorida</taxon>
        <taxon>Eimeriorina</taxon>
        <taxon>Eimeriidae</taxon>
        <taxon>Cyclospora</taxon>
    </lineage>
</organism>
<keyword evidence="3" id="KW-1185">Reference proteome</keyword>
<proteinExistence type="predicted"/>
<dbReference type="AlphaFoldDB" id="A0A1D3DB54"/>
<comment type="caution">
    <text evidence="2">The sequence shown here is derived from an EMBL/GenBank/DDBJ whole genome shotgun (WGS) entry which is preliminary data.</text>
</comment>
<reference evidence="2 3" key="1">
    <citation type="journal article" date="2016" name="BMC Genomics">
        <title>Comparative genomics reveals Cyclospora cayetanensis possesses coccidia-like metabolism and invasion components but unique surface antigens.</title>
        <authorList>
            <person name="Liu S."/>
            <person name="Wang L."/>
            <person name="Zheng H."/>
            <person name="Xu Z."/>
            <person name="Roellig D.M."/>
            <person name="Li N."/>
            <person name="Frace M.A."/>
            <person name="Tang K."/>
            <person name="Arrowood M.J."/>
            <person name="Moss D.M."/>
            <person name="Zhang L."/>
            <person name="Feng Y."/>
            <person name="Xiao L."/>
        </authorList>
    </citation>
    <scope>NUCLEOTIDE SEQUENCE [LARGE SCALE GENOMIC DNA]</scope>
    <source>
        <strain evidence="2 3">CHN_HEN01</strain>
    </source>
</reference>
<dbReference type="EMBL" id="JROU02000015">
    <property type="protein sequence ID" value="OEH80679.1"/>
    <property type="molecule type" value="Genomic_DNA"/>
</dbReference>
<feature type="compositionally biased region" description="Basic and acidic residues" evidence="1">
    <location>
        <begin position="79"/>
        <end position="91"/>
    </location>
</feature>
<sequence>MGKGVGGEAPQARQVQRALTGRNAQGRRVARETGATPLREAVQEEARNARGGATLRVTRKYEAKKTRLRASTLDGSTGEVRRQGHSEKAVAKDRHITDVAVKPPKEVDMKYFDLS</sequence>
<feature type="region of interest" description="Disordered" evidence="1">
    <location>
        <begin position="72"/>
        <end position="91"/>
    </location>
</feature>
<accession>A0A1D3DB54</accession>
<dbReference type="VEuPathDB" id="ToxoDB:cyc_05476"/>
<evidence type="ECO:0000313" key="3">
    <source>
        <dbReference type="Proteomes" id="UP000095192"/>
    </source>
</evidence>
<name>A0A1D3DB54_9EIME</name>
<dbReference type="Proteomes" id="UP000095192">
    <property type="component" value="Unassembled WGS sequence"/>
</dbReference>
<dbReference type="InParanoid" id="A0A1D3DB54"/>